<feature type="transmembrane region" description="Helical" evidence="1">
    <location>
        <begin position="108"/>
        <end position="134"/>
    </location>
</feature>
<proteinExistence type="predicted"/>
<feature type="chain" id="PRO_5037287067" evidence="2">
    <location>
        <begin position="29"/>
        <end position="172"/>
    </location>
</feature>
<keyword evidence="1" id="KW-0812">Transmembrane</keyword>
<reference evidence="4" key="1">
    <citation type="submission" date="2022-11" db="UniProtKB">
        <authorList>
            <consortium name="WormBaseParasite"/>
        </authorList>
    </citation>
    <scope>IDENTIFICATION</scope>
</reference>
<name>A0A915B8J8_PARUN</name>
<evidence type="ECO:0000313" key="3">
    <source>
        <dbReference type="Proteomes" id="UP000887569"/>
    </source>
</evidence>
<dbReference type="AlphaFoldDB" id="A0A915B8J8"/>
<protein>
    <submittedName>
        <fullName evidence="4">Uncharacterized protein</fullName>
    </submittedName>
</protein>
<keyword evidence="1" id="KW-0472">Membrane</keyword>
<keyword evidence="2" id="KW-0732">Signal</keyword>
<feature type="signal peptide" evidence="2">
    <location>
        <begin position="1"/>
        <end position="28"/>
    </location>
</feature>
<dbReference type="Proteomes" id="UP000887569">
    <property type="component" value="Unplaced"/>
</dbReference>
<sequence>ELLNFSMPAIFCSLTVIGVLACLAGGSAVDVAADKAVVDLLQRAVEVEGDVDVYNKTITDPLNETTTTNETAVHGTLDLGHPIIALEAFYEHSRQRIHQWMEQPHAHLMVMSALIGMSSALVTAFLFCLVNWMCKRCHARKRRRRFVSIPRQVDDGKRLIDSRVNDSDNDLI</sequence>
<evidence type="ECO:0000256" key="1">
    <source>
        <dbReference type="SAM" id="Phobius"/>
    </source>
</evidence>
<evidence type="ECO:0000256" key="2">
    <source>
        <dbReference type="SAM" id="SignalP"/>
    </source>
</evidence>
<organism evidence="3 4">
    <name type="scientific">Parascaris univalens</name>
    <name type="common">Nematode worm</name>
    <dbReference type="NCBI Taxonomy" id="6257"/>
    <lineage>
        <taxon>Eukaryota</taxon>
        <taxon>Metazoa</taxon>
        <taxon>Ecdysozoa</taxon>
        <taxon>Nematoda</taxon>
        <taxon>Chromadorea</taxon>
        <taxon>Rhabditida</taxon>
        <taxon>Spirurina</taxon>
        <taxon>Ascaridomorpha</taxon>
        <taxon>Ascaridoidea</taxon>
        <taxon>Ascarididae</taxon>
        <taxon>Parascaris</taxon>
    </lineage>
</organism>
<evidence type="ECO:0000313" key="4">
    <source>
        <dbReference type="WBParaSite" id="PgR030_g067_t01"/>
    </source>
</evidence>
<dbReference type="WBParaSite" id="PgR030_g067_t01">
    <property type="protein sequence ID" value="PgR030_g067_t01"/>
    <property type="gene ID" value="PgR030_g067"/>
</dbReference>
<keyword evidence="1" id="KW-1133">Transmembrane helix</keyword>
<accession>A0A915B8J8</accession>
<keyword evidence="3" id="KW-1185">Reference proteome</keyword>